<dbReference type="InterPro" id="IPR005120">
    <property type="entry name" value="UPF3_dom"/>
</dbReference>
<dbReference type="SUPFAM" id="SSF54928">
    <property type="entry name" value="RNA-binding domain, RBD"/>
    <property type="match status" value="1"/>
</dbReference>
<dbReference type="InterPro" id="IPR039722">
    <property type="entry name" value="Upf3"/>
</dbReference>
<protein>
    <submittedName>
        <fullName evidence="8">Smg4_UPF3 domain-containing protein</fullName>
    </submittedName>
</protein>
<dbReference type="Pfam" id="PF03467">
    <property type="entry name" value="Smg4_UPF3"/>
    <property type="match status" value="1"/>
</dbReference>
<reference evidence="6 7" key="2">
    <citation type="submission" date="2018-11" db="EMBL/GenBank/DDBJ databases">
        <authorList>
            <consortium name="Pathogen Informatics"/>
        </authorList>
    </citation>
    <scope>NUCLEOTIDE SEQUENCE [LARGE SCALE GENOMIC DNA]</scope>
</reference>
<proteinExistence type="inferred from homology"/>
<evidence type="ECO:0000259" key="5">
    <source>
        <dbReference type="Pfam" id="PF03467"/>
    </source>
</evidence>
<dbReference type="GO" id="GO:0003729">
    <property type="term" value="F:mRNA binding"/>
    <property type="evidence" value="ECO:0007669"/>
    <property type="project" value="TreeGrafter"/>
</dbReference>
<evidence type="ECO:0000313" key="8">
    <source>
        <dbReference type="WBParaSite" id="GPUH_0001789801-mRNA-1"/>
    </source>
</evidence>
<accession>A0A183EA82</accession>
<dbReference type="Gene3D" id="3.30.70.330">
    <property type="match status" value="1"/>
</dbReference>
<dbReference type="GO" id="GO:0005730">
    <property type="term" value="C:nucleolus"/>
    <property type="evidence" value="ECO:0007669"/>
    <property type="project" value="TreeGrafter"/>
</dbReference>
<dbReference type="Proteomes" id="UP000271098">
    <property type="component" value="Unassembled WGS sequence"/>
</dbReference>
<gene>
    <name evidence="6" type="ORF">GPUH_LOCUS17872</name>
</gene>
<dbReference type="EMBL" id="UYRT01085816">
    <property type="protein sequence ID" value="VDN30610.1"/>
    <property type="molecule type" value="Genomic_DNA"/>
</dbReference>
<dbReference type="InterPro" id="IPR035979">
    <property type="entry name" value="RBD_domain_sf"/>
</dbReference>
<evidence type="ECO:0000313" key="6">
    <source>
        <dbReference type="EMBL" id="VDN30610.1"/>
    </source>
</evidence>
<evidence type="ECO:0000256" key="4">
    <source>
        <dbReference type="ARBA" id="ARBA00023242"/>
    </source>
</evidence>
<evidence type="ECO:0000256" key="3">
    <source>
        <dbReference type="ARBA" id="ARBA00023161"/>
    </source>
</evidence>
<dbReference type="GO" id="GO:0000184">
    <property type="term" value="P:nuclear-transcribed mRNA catabolic process, nonsense-mediated decay"/>
    <property type="evidence" value="ECO:0007669"/>
    <property type="project" value="UniProtKB-KW"/>
</dbReference>
<keyword evidence="3" id="KW-0866">Nonsense-mediated mRNA decay</keyword>
<sequence length="86" mass="9874">MSPLIVLRRLPAAMTREQLETQLAPLPELEFFEFISARPGGPVSFAQAYFAFKNEDEIVPFKERFHGYVFVDNKGNRDYSHAFSSC</sequence>
<dbReference type="InterPro" id="IPR012677">
    <property type="entry name" value="Nucleotide-bd_a/b_plait_sf"/>
</dbReference>
<dbReference type="OrthoDB" id="5875517at2759"/>
<keyword evidence="7" id="KW-1185">Reference proteome</keyword>
<dbReference type="WBParaSite" id="GPUH_0001789801-mRNA-1">
    <property type="protein sequence ID" value="GPUH_0001789801-mRNA-1"/>
    <property type="gene ID" value="GPUH_0001789801"/>
</dbReference>
<evidence type="ECO:0000313" key="7">
    <source>
        <dbReference type="Proteomes" id="UP000271098"/>
    </source>
</evidence>
<comment type="subcellular location">
    <subcellularLocation>
        <location evidence="1">Nucleus</location>
    </subcellularLocation>
</comment>
<dbReference type="PANTHER" id="PTHR13112">
    <property type="entry name" value="UPF3 REGULATOR OF NONSENSE TRANSCRIPTS-LIKE PROTEIN"/>
    <property type="match status" value="1"/>
</dbReference>
<dbReference type="GO" id="GO:0005737">
    <property type="term" value="C:cytoplasm"/>
    <property type="evidence" value="ECO:0007669"/>
    <property type="project" value="TreeGrafter"/>
</dbReference>
<comment type="similarity">
    <text evidence="2">Belongs to the RENT3 family.</text>
</comment>
<reference evidence="8" key="1">
    <citation type="submission" date="2016-06" db="UniProtKB">
        <authorList>
            <consortium name="WormBaseParasite"/>
        </authorList>
    </citation>
    <scope>IDENTIFICATION</scope>
</reference>
<feature type="domain" description="UPF3" evidence="5">
    <location>
        <begin position="5"/>
        <end position="77"/>
    </location>
</feature>
<dbReference type="PANTHER" id="PTHR13112:SF0">
    <property type="entry name" value="FI21285P1"/>
    <property type="match status" value="1"/>
</dbReference>
<dbReference type="AlphaFoldDB" id="A0A183EA82"/>
<evidence type="ECO:0000256" key="1">
    <source>
        <dbReference type="ARBA" id="ARBA00004123"/>
    </source>
</evidence>
<dbReference type="GO" id="GO:0045727">
    <property type="term" value="P:positive regulation of translation"/>
    <property type="evidence" value="ECO:0007669"/>
    <property type="project" value="TreeGrafter"/>
</dbReference>
<keyword evidence="4" id="KW-0539">Nucleus</keyword>
<name>A0A183EA82_9BILA</name>
<organism evidence="8">
    <name type="scientific">Gongylonema pulchrum</name>
    <dbReference type="NCBI Taxonomy" id="637853"/>
    <lineage>
        <taxon>Eukaryota</taxon>
        <taxon>Metazoa</taxon>
        <taxon>Ecdysozoa</taxon>
        <taxon>Nematoda</taxon>
        <taxon>Chromadorea</taxon>
        <taxon>Rhabditida</taxon>
        <taxon>Spirurina</taxon>
        <taxon>Spiruromorpha</taxon>
        <taxon>Spiruroidea</taxon>
        <taxon>Gongylonematidae</taxon>
        <taxon>Gongylonema</taxon>
    </lineage>
</organism>
<evidence type="ECO:0000256" key="2">
    <source>
        <dbReference type="ARBA" id="ARBA00005991"/>
    </source>
</evidence>